<dbReference type="Proteomes" id="UP001602245">
    <property type="component" value="Unassembled WGS sequence"/>
</dbReference>
<reference evidence="1 2" key="1">
    <citation type="submission" date="2024-10" db="EMBL/GenBank/DDBJ databases">
        <title>The Natural Products Discovery Center: Release of the First 8490 Sequenced Strains for Exploring Actinobacteria Biosynthetic Diversity.</title>
        <authorList>
            <person name="Kalkreuter E."/>
            <person name="Kautsar S.A."/>
            <person name="Yang D."/>
            <person name="Bader C.D."/>
            <person name="Teijaro C.N."/>
            <person name="Fluegel L."/>
            <person name="Davis C.M."/>
            <person name="Simpson J.R."/>
            <person name="Lauterbach L."/>
            <person name="Steele A.D."/>
            <person name="Gui C."/>
            <person name="Meng S."/>
            <person name="Li G."/>
            <person name="Viehrig K."/>
            <person name="Ye F."/>
            <person name="Su P."/>
            <person name="Kiefer A.F."/>
            <person name="Nichols A."/>
            <person name="Cepeda A.J."/>
            <person name="Yan W."/>
            <person name="Fan B."/>
            <person name="Jiang Y."/>
            <person name="Adhikari A."/>
            <person name="Zheng C.-J."/>
            <person name="Schuster L."/>
            <person name="Cowan T.M."/>
            <person name="Smanski M.J."/>
            <person name="Chevrette M.G."/>
            <person name="De Carvalho L.P.S."/>
            <person name="Shen B."/>
        </authorList>
    </citation>
    <scope>NUCLEOTIDE SEQUENCE [LARGE SCALE GENOMIC DNA]</scope>
    <source>
        <strain evidence="1 2">NPDC000087</strain>
    </source>
</reference>
<proteinExistence type="predicted"/>
<keyword evidence="2" id="KW-1185">Reference proteome</keyword>
<evidence type="ECO:0000313" key="2">
    <source>
        <dbReference type="Proteomes" id="UP001602245"/>
    </source>
</evidence>
<protein>
    <submittedName>
        <fullName evidence="1">Uncharacterized protein</fullName>
    </submittedName>
</protein>
<dbReference type="RefSeq" id="WP_020516712.1">
    <property type="nucleotide sequence ID" value="NZ_JBIAZU010000003.1"/>
</dbReference>
<comment type="caution">
    <text evidence="1">The sequence shown here is derived from an EMBL/GenBank/DDBJ whole genome shotgun (WGS) entry which is preliminary data.</text>
</comment>
<organism evidence="1 2">
    <name type="scientific">Paractinoplanes globisporus</name>
    <dbReference type="NCBI Taxonomy" id="113565"/>
    <lineage>
        <taxon>Bacteria</taxon>
        <taxon>Bacillati</taxon>
        <taxon>Actinomycetota</taxon>
        <taxon>Actinomycetes</taxon>
        <taxon>Micromonosporales</taxon>
        <taxon>Micromonosporaceae</taxon>
        <taxon>Paractinoplanes</taxon>
    </lineage>
</organism>
<evidence type="ECO:0000313" key="1">
    <source>
        <dbReference type="EMBL" id="MFF5291125.1"/>
    </source>
</evidence>
<dbReference type="EMBL" id="JBIAZU010000003">
    <property type="protein sequence ID" value="MFF5291125.1"/>
    <property type="molecule type" value="Genomic_DNA"/>
</dbReference>
<gene>
    <name evidence="1" type="ORF">ACFY35_16915</name>
</gene>
<accession>A0ABW6WCU4</accession>
<name>A0ABW6WCU4_9ACTN</name>
<sequence>MTTTKITRQDLDSLAEKIATLSLTEHEQTVLLALFAIAADSLGRTLPDTAVTRSTPGVSVTTSGTLPDLATIFDQAFAPTLTASGGGDGSDDVVKVQLGKIGR</sequence>